<name>A0AAV7SNH7_PLEWA</name>
<dbReference type="AlphaFoldDB" id="A0AAV7SNH7"/>
<dbReference type="EMBL" id="JANPWB010000008">
    <property type="protein sequence ID" value="KAJ1165643.1"/>
    <property type="molecule type" value="Genomic_DNA"/>
</dbReference>
<evidence type="ECO:0000256" key="1">
    <source>
        <dbReference type="SAM" id="MobiDB-lite"/>
    </source>
</evidence>
<protein>
    <submittedName>
        <fullName evidence="3">Uncharacterized protein</fullName>
    </submittedName>
</protein>
<feature type="chain" id="PRO_5043978449" evidence="2">
    <location>
        <begin position="20"/>
        <end position="112"/>
    </location>
</feature>
<evidence type="ECO:0000313" key="4">
    <source>
        <dbReference type="Proteomes" id="UP001066276"/>
    </source>
</evidence>
<keyword evidence="2" id="KW-0732">Signal</keyword>
<sequence length="112" mass="12236">MGDKFVKLLYWLAMHGAAALVVPAIRDREGNTQVKLEAIAQALAGYYQDLYAKDPLPRLVEKDSLVWDLPVPTITPTITQDLDQPLTAEEVDKAVTEPSGGRTAGPDGYLIE</sequence>
<gene>
    <name evidence="3" type="ORF">NDU88_006062</name>
</gene>
<organism evidence="3 4">
    <name type="scientific">Pleurodeles waltl</name>
    <name type="common">Iberian ribbed newt</name>
    <dbReference type="NCBI Taxonomy" id="8319"/>
    <lineage>
        <taxon>Eukaryota</taxon>
        <taxon>Metazoa</taxon>
        <taxon>Chordata</taxon>
        <taxon>Craniata</taxon>
        <taxon>Vertebrata</taxon>
        <taxon>Euteleostomi</taxon>
        <taxon>Amphibia</taxon>
        <taxon>Batrachia</taxon>
        <taxon>Caudata</taxon>
        <taxon>Salamandroidea</taxon>
        <taxon>Salamandridae</taxon>
        <taxon>Pleurodelinae</taxon>
        <taxon>Pleurodeles</taxon>
    </lineage>
</organism>
<comment type="caution">
    <text evidence="3">The sequence shown here is derived from an EMBL/GenBank/DDBJ whole genome shotgun (WGS) entry which is preliminary data.</text>
</comment>
<keyword evidence="4" id="KW-1185">Reference proteome</keyword>
<reference evidence="3" key="1">
    <citation type="journal article" date="2022" name="bioRxiv">
        <title>Sequencing and chromosome-scale assembly of the giantPleurodeles waltlgenome.</title>
        <authorList>
            <person name="Brown T."/>
            <person name="Elewa A."/>
            <person name="Iarovenko S."/>
            <person name="Subramanian E."/>
            <person name="Araus A.J."/>
            <person name="Petzold A."/>
            <person name="Susuki M."/>
            <person name="Suzuki K.-i.T."/>
            <person name="Hayashi T."/>
            <person name="Toyoda A."/>
            <person name="Oliveira C."/>
            <person name="Osipova E."/>
            <person name="Leigh N.D."/>
            <person name="Simon A."/>
            <person name="Yun M.H."/>
        </authorList>
    </citation>
    <scope>NUCLEOTIDE SEQUENCE</scope>
    <source>
        <strain evidence="3">20211129_DDA</strain>
        <tissue evidence="3">Liver</tissue>
    </source>
</reference>
<proteinExistence type="predicted"/>
<accession>A0AAV7SNH7</accession>
<feature type="region of interest" description="Disordered" evidence="1">
    <location>
        <begin position="89"/>
        <end position="112"/>
    </location>
</feature>
<dbReference type="Proteomes" id="UP001066276">
    <property type="component" value="Chromosome 4_2"/>
</dbReference>
<feature type="signal peptide" evidence="2">
    <location>
        <begin position="1"/>
        <end position="19"/>
    </location>
</feature>
<evidence type="ECO:0000313" key="3">
    <source>
        <dbReference type="EMBL" id="KAJ1165643.1"/>
    </source>
</evidence>
<evidence type="ECO:0000256" key="2">
    <source>
        <dbReference type="SAM" id="SignalP"/>
    </source>
</evidence>